<evidence type="ECO:0000313" key="1">
    <source>
        <dbReference type="EMBL" id="EAY04687.1"/>
    </source>
</evidence>
<accession>A2ERN5</accession>
<reference evidence="1" key="2">
    <citation type="journal article" date="2007" name="Science">
        <title>Draft genome sequence of the sexually transmitted pathogen Trichomonas vaginalis.</title>
        <authorList>
            <person name="Carlton J.M."/>
            <person name="Hirt R.P."/>
            <person name="Silva J.C."/>
            <person name="Delcher A.L."/>
            <person name="Schatz M."/>
            <person name="Zhao Q."/>
            <person name="Wortman J.R."/>
            <person name="Bidwell S.L."/>
            <person name="Alsmark U.C.M."/>
            <person name="Besteiro S."/>
            <person name="Sicheritz-Ponten T."/>
            <person name="Noel C.J."/>
            <person name="Dacks J.B."/>
            <person name="Foster P.G."/>
            <person name="Simillion C."/>
            <person name="Van de Peer Y."/>
            <person name="Miranda-Saavedra D."/>
            <person name="Barton G.J."/>
            <person name="Westrop G.D."/>
            <person name="Mueller S."/>
            <person name="Dessi D."/>
            <person name="Fiori P.L."/>
            <person name="Ren Q."/>
            <person name="Paulsen I."/>
            <person name="Zhang H."/>
            <person name="Bastida-Corcuera F.D."/>
            <person name="Simoes-Barbosa A."/>
            <person name="Brown M.T."/>
            <person name="Hayes R.D."/>
            <person name="Mukherjee M."/>
            <person name="Okumura C.Y."/>
            <person name="Schneider R."/>
            <person name="Smith A.J."/>
            <person name="Vanacova S."/>
            <person name="Villalvazo M."/>
            <person name="Haas B.J."/>
            <person name="Pertea M."/>
            <person name="Feldblyum T.V."/>
            <person name="Utterback T.R."/>
            <person name="Shu C.L."/>
            <person name="Osoegawa K."/>
            <person name="de Jong P.J."/>
            <person name="Hrdy I."/>
            <person name="Horvathova L."/>
            <person name="Zubacova Z."/>
            <person name="Dolezal P."/>
            <person name="Malik S.B."/>
            <person name="Logsdon J.M. Jr."/>
            <person name="Henze K."/>
            <person name="Gupta A."/>
            <person name="Wang C.C."/>
            <person name="Dunne R.L."/>
            <person name="Upcroft J.A."/>
            <person name="Upcroft P."/>
            <person name="White O."/>
            <person name="Salzberg S.L."/>
            <person name="Tang P."/>
            <person name="Chiu C.-H."/>
            <person name="Lee Y.-S."/>
            <person name="Embley T.M."/>
            <person name="Coombs G.H."/>
            <person name="Mottram J.C."/>
            <person name="Tachezy J."/>
            <person name="Fraser-Liggett C.M."/>
            <person name="Johnson P.J."/>
        </authorList>
    </citation>
    <scope>NUCLEOTIDE SEQUENCE [LARGE SCALE GENOMIC DNA]</scope>
    <source>
        <strain evidence="1">G3</strain>
    </source>
</reference>
<keyword evidence="2" id="KW-1185">Reference proteome</keyword>
<gene>
    <name evidence="1" type="ORF">TVAG_474850</name>
</gene>
<dbReference type="VEuPathDB" id="TrichDB:TVAGG3_0344900"/>
<evidence type="ECO:0000313" key="2">
    <source>
        <dbReference type="Proteomes" id="UP000001542"/>
    </source>
</evidence>
<dbReference type="Proteomes" id="UP000001542">
    <property type="component" value="Unassembled WGS sequence"/>
</dbReference>
<dbReference type="KEGG" id="tva:4762550"/>
<name>A2ERN5_TRIV3</name>
<protein>
    <submittedName>
        <fullName evidence="1">Uncharacterized protein</fullName>
    </submittedName>
</protein>
<proteinExistence type="predicted"/>
<dbReference type="VEuPathDB" id="TrichDB:TVAG_474850"/>
<dbReference type="AlphaFoldDB" id="A2ERN5"/>
<reference evidence="1" key="1">
    <citation type="submission" date="2006-10" db="EMBL/GenBank/DDBJ databases">
        <authorList>
            <person name="Amadeo P."/>
            <person name="Zhao Q."/>
            <person name="Wortman J."/>
            <person name="Fraser-Liggett C."/>
            <person name="Carlton J."/>
        </authorList>
    </citation>
    <scope>NUCLEOTIDE SEQUENCE</scope>
    <source>
        <strain evidence="1">G3</strain>
    </source>
</reference>
<dbReference type="EMBL" id="DS113468">
    <property type="protein sequence ID" value="EAY04687.1"/>
    <property type="molecule type" value="Genomic_DNA"/>
</dbReference>
<dbReference type="InParanoid" id="A2ERN5"/>
<sequence length="92" mass="10785">MIPGKESLLKETVPELIKIHHKFEVYELPKPIVDVDSIFRTAFLPESIKAINQNNKETDENLVESLIEFPLPPIFRDEDDTNELQISRRQKR</sequence>
<organism evidence="1 2">
    <name type="scientific">Trichomonas vaginalis (strain ATCC PRA-98 / G3)</name>
    <dbReference type="NCBI Taxonomy" id="412133"/>
    <lineage>
        <taxon>Eukaryota</taxon>
        <taxon>Metamonada</taxon>
        <taxon>Parabasalia</taxon>
        <taxon>Trichomonadida</taxon>
        <taxon>Trichomonadidae</taxon>
        <taxon>Trichomonas</taxon>
    </lineage>
</organism>
<dbReference type="RefSeq" id="XP_001316910.1">
    <property type="nucleotide sequence ID" value="XM_001316875.1"/>
</dbReference>